<evidence type="ECO:0008006" key="3">
    <source>
        <dbReference type="Google" id="ProtNLM"/>
    </source>
</evidence>
<evidence type="ECO:0000313" key="1">
    <source>
        <dbReference type="EMBL" id="GFR94834.1"/>
    </source>
</evidence>
<protein>
    <recommendedName>
        <fullName evidence="3">Apple domain-containing protein</fullName>
    </recommendedName>
</protein>
<dbReference type="Gene3D" id="3.10.100.10">
    <property type="entry name" value="Mannose-Binding Protein A, subunit A"/>
    <property type="match status" value="1"/>
</dbReference>
<dbReference type="AlphaFoldDB" id="A0AAV4HAU4"/>
<accession>A0AAV4HAU4</accession>
<proteinExistence type="predicted"/>
<organism evidence="1 2">
    <name type="scientific">Elysia marginata</name>
    <dbReference type="NCBI Taxonomy" id="1093978"/>
    <lineage>
        <taxon>Eukaryota</taxon>
        <taxon>Metazoa</taxon>
        <taxon>Spiralia</taxon>
        <taxon>Lophotrochozoa</taxon>
        <taxon>Mollusca</taxon>
        <taxon>Gastropoda</taxon>
        <taxon>Heterobranchia</taxon>
        <taxon>Euthyneura</taxon>
        <taxon>Panpulmonata</taxon>
        <taxon>Sacoglossa</taxon>
        <taxon>Placobranchoidea</taxon>
        <taxon>Plakobranchidae</taxon>
        <taxon>Elysia</taxon>
    </lineage>
</organism>
<gene>
    <name evidence="1" type="ORF">ElyMa_006259700</name>
</gene>
<dbReference type="InterPro" id="IPR016186">
    <property type="entry name" value="C-type_lectin-like/link_sf"/>
</dbReference>
<sequence>MEKDISASTTPATRTALFTPNKPITVDEATLNKSQHYLGSFTVTSRIECGLRCSWSVPRCTAFRYTATSGACLTVPSYQDLLPVGFEAVYDSEDYVACDLSQGFKIYRQSDVMACLSCHAKKLTHAEANEECRNTGGSISLATVNSHEKLQLVLDVAENSKLHIWVSEKSQLPLVLTRPTHLVPVVRPTPKSSTPSRCPAVRRKKQDVIYFPCNVAFIFCCEM</sequence>
<comment type="caution">
    <text evidence="1">The sequence shown here is derived from an EMBL/GenBank/DDBJ whole genome shotgun (WGS) entry which is preliminary data.</text>
</comment>
<dbReference type="Proteomes" id="UP000762676">
    <property type="component" value="Unassembled WGS sequence"/>
</dbReference>
<keyword evidence="2" id="KW-1185">Reference proteome</keyword>
<reference evidence="1 2" key="1">
    <citation type="journal article" date="2021" name="Elife">
        <title>Chloroplast acquisition without the gene transfer in kleptoplastic sea slugs, Plakobranchus ocellatus.</title>
        <authorList>
            <person name="Maeda T."/>
            <person name="Takahashi S."/>
            <person name="Yoshida T."/>
            <person name="Shimamura S."/>
            <person name="Takaki Y."/>
            <person name="Nagai Y."/>
            <person name="Toyoda A."/>
            <person name="Suzuki Y."/>
            <person name="Arimoto A."/>
            <person name="Ishii H."/>
            <person name="Satoh N."/>
            <person name="Nishiyama T."/>
            <person name="Hasebe M."/>
            <person name="Maruyama T."/>
            <person name="Minagawa J."/>
            <person name="Obokata J."/>
            <person name="Shigenobu S."/>
        </authorList>
    </citation>
    <scope>NUCLEOTIDE SEQUENCE [LARGE SCALE GENOMIC DNA]</scope>
</reference>
<dbReference type="SUPFAM" id="SSF56436">
    <property type="entry name" value="C-type lectin-like"/>
    <property type="match status" value="1"/>
</dbReference>
<name>A0AAV4HAU4_9GAST</name>
<dbReference type="EMBL" id="BMAT01012571">
    <property type="protein sequence ID" value="GFR94834.1"/>
    <property type="molecule type" value="Genomic_DNA"/>
</dbReference>
<dbReference type="InterPro" id="IPR016187">
    <property type="entry name" value="CTDL_fold"/>
</dbReference>
<evidence type="ECO:0000313" key="2">
    <source>
        <dbReference type="Proteomes" id="UP000762676"/>
    </source>
</evidence>